<dbReference type="Pfam" id="PF09563">
    <property type="entry name" value="RE_LlaJI"/>
    <property type="match status" value="1"/>
</dbReference>
<accession>A0A2H1JYV3</accession>
<dbReference type="GO" id="GO:0004519">
    <property type="term" value="F:endonuclease activity"/>
    <property type="evidence" value="ECO:0007669"/>
    <property type="project" value="UniProtKB-KW"/>
</dbReference>
<comment type="caution">
    <text evidence="2">The sequence shown here is derived from an EMBL/GenBank/DDBJ whole genome shotgun (WGS) entry which is preliminary data.</text>
</comment>
<keyword evidence="2" id="KW-0540">Nuclease</keyword>
<sequence length="534" mass="59739">MRRIVLREGSVYPSDHIQQLIGLSAETAPLVTPTATKQPGGRIYYYTVKFVGIVSVSNTLYIMVPKFFPVAPSPQQLSTMTVVIDAIRRYKDTNSFNEDGYRPNTDSTNDDIFSISKFMVEEYTRFGLYSLNSSQQTNRGVWSIDWPRTVASQIPIFQNGRPYYLDFTMTRSRLDEFNFFTQLHAAALSDVSRLLAPTDISTLAGIPTPILSNHTVSDFGSPEELLARLRSEMSTQFVSWKLRILQCLTDYLLLTSRTGESTPVWIGTHYFNLVWESACKEYFGSQGDVFDLENPVWEYIPDVESFQTQRHPRTVIAPSPGGLTPDILPIVDSHLYILDAKYYSPLYAVSKLKKTPGVGDIVKQYFYGMALSSAAGKNGLKIRGNAFLIPFYADCDCSCHIRGEVRIPFIDQSLRSSSSGFDEGALSHIRVIDLNAIPVLASYCGLERPANLPIESWFKYDIGTAFADRGDVAFDPISAKDHSHLEDAISSFANQADGGSSTPCDSPPADFFHRFFNVSPFREHESIVDSDGFD</sequence>
<keyword evidence="2" id="KW-0378">Hydrolase</keyword>
<keyword evidence="1" id="KW-0812">Transmembrane</keyword>
<evidence type="ECO:0000256" key="1">
    <source>
        <dbReference type="SAM" id="Phobius"/>
    </source>
</evidence>
<feature type="transmembrane region" description="Helical" evidence="1">
    <location>
        <begin position="43"/>
        <end position="64"/>
    </location>
</feature>
<evidence type="ECO:0000313" key="2">
    <source>
        <dbReference type="EMBL" id="SMX92666.1"/>
    </source>
</evidence>
<dbReference type="Proteomes" id="UP000234525">
    <property type="component" value="Unassembled WGS sequence"/>
</dbReference>
<dbReference type="RefSeq" id="WP_101584227.1">
    <property type="nucleotide sequence ID" value="NZ_BJME01000021.1"/>
</dbReference>
<keyword evidence="1" id="KW-0472">Membrane</keyword>
<dbReference type="InterPro" id="IPR018579">
    <property type="entry name" value="Restrct_endonuc_II_LlaJI"/>
</dbReference>
<name>A0A2H1JYV3_BREAU</name>
<dbReference type="EMBL" id="FXZB01000021">
    <property type="protein sequence ID" value="SMX92666.1"/>
    <property type="molecule type" value="Genomic_DNA"/>
</dbReference>
<keyword evidence="3" id="KW-1185">Reference proteome</keyword>
<proteinExistence type="predicted"/>
<protein>
    <submittedName>
        <fullName evidence="2">LlaJI restriction endonuclease</fullName>
    </submittedName>
</protein>
<keyword evidence="1" id="KW-1133">Transmembrane helix</keyword>
<reference evidence="2" key="1">
    <citation type="submission" date="2017-03" db="EMBL/GenBank/DDBJ databases">
        <authorList>
            <person name="Monnet C."/>
        </authorList>
    </citation>
    <scope>NUCLEOTIDE SEQUENCE [LARGE SCALE GENOMIC DNA]</scope>
    <source>
        <strain evidence="2">ATCC 9175</strain>
    </source>
</reference>
<organism evidence="2 3">
    <name type="scientific">Brevibacterium aurantiacum</name>
    <dbReference type="NCBI Taxonomy" id="273384"/>
    <lineage>
        <taxon>Bacteria</taxon>
        <taxon>Bacillati</taxon>
        <taxon>Actinomycetota</taxon>
        <taxon>Actinomycetes</taxon>
        <taxon>Micrococcales</taxon>
        <taxon>Brevibacteriaceae</taxon>
        <taxon>Brevibacterium</taxon>
    </lineage>
</organism>
<keyword evidence="2" id="KW-0255">Endonuclease</keyword>
<evidence type="ECO:0000313" key="3">
    <source>
        <dbReference type="Proteomes" id="UP000234525"/>
    </source>
</evidence>
<gene>
    <name evidence="2" type="ORF">BAUR9175_02949</name>
</gene>
<dbReference type="AlphaFoldDB" id="A0A2H1JYV3"/>